<dbReference type="Pfam" id="PF13349">
    <property type="entry name" value="DUF4097"/>
    <property type="match status" value="1"/>
</dbReference>
<dbReference type="InterPro" id="IPR025164">
    <property type="entry name" value="Toastrack_DUF4097"/>
</dbReference>
<proteinExistence type="predicted"/>
<sequence length="363" mass="39968">MINDNLIEKQLQKFFNSTPPTGELLDFYDEVKADIKESASKKLANHSELTEAQAIKLAIEQMGDLTPAINLISQPDDSLTKLSANVDEQSQDLPKRLEINAGFGEVFLSQSPDEELHFYQQISPKDNSFKMQMIENNDQITINIPKPSWLKYLTPLRHPKSKLYVEIPNQFNGTTILSGDSSSLQVNNLNVNGELSFSINSGIIKLNQLKTNILNIQINSGQLNTNHVQANKFFVNGNSGTVTINDSEANFNIKITSGVIKANLISGSGTFATHSGSIKTNWQNVVDNINLTTQSGTIDSQLPILKNFNFKLSTLSGTAKLKNRQATYELRSQGAIMGRTIDGDDNNTFNLTATAKSGTIKIS</sequence>
<dbReference type="Proteomes" id="UP000286974">
    <property type="component" value="Unassembled WGS sequence"/>
</dbReference>
<evidence type="ECO:0000313" key="3">
    <source>
        <dbReference type="Proteomes" id="UP000286974"/>
    </source>
</evidence>
<accession>A0A401FQ34</accession>
<protein>
    <submittedName>
        <fullName evidence="2">Conserved protein LiaG</fullName>
    </submittedName>
</protein>
<evidence type="ECO:0000259" key="1">
    <source>
        <dbReference type="Pfam" id="PF13349"/>
    </source>
</evidence>
<name>A0A401FQ34_9LACO</name>
<feature type="domain" description="DUF4097" evidence="1">
    <location>
        <begin position="96"/>
        <end position="362"/>
    </location>
</feature>
<dbReference type="EMBL" id="BEXA01000010">
    <property type="protein sequence ID" value="GAY74408.1"/>
    <property type="molecule type" value="Genomic_DNA"/>
</dbReference>
<reference evidence="2 3" key="1">
    <citation type="submission" date="2017-11" db="EMBL/GenBank/DDBJ databases">
        <title>Draft Genome Sequence of Lactobacillus curieae NBRC 111893 isolated from Koso, a Japanese sugar-Vegetable Fermented Beverage.</title>
        <authorList>
            <person name="Chiou T.Y."/>
            <person name="Oshima K."/>
            <person name="Suda W."/>
            <person name="Hattori M."/>
            <person name="Takahashi T."/>
        </authorList>
    </citation>
    <scope>NUCLEOTIDE SEQUENCE [LARGE SCALE GENOMIC DNA]</scope>
    <source>
        <strain evidence="2 3">NBRC111893</strain>
    </source>
</reference>
<dbReference type="OrthoDB" id="2240353at2"/>
<evidence type="ECO:0000313" key="2">
    <source>
        <dbReference type="EMBL" id="GAY74408.1"/>
    </source>
</evidence>
<organism evidence="2 3">
    <name type="scientific">Lentilactobacillus kosonis</name>
    <dbReference type="NCBI Taxonomy" id="2810561"/>
    <lineage>
        <taxon>Bacteria</taxon>
        <taxon>Bacillati</taxon>
        <taxon>Bacillota</taxon>
        <taxon>Bacilli</taxon>
        <taxon>Lactobacillales</taxon>
        <taxon>Lactobacillaceae</taxon>
        <taxon>Lentilactobacillus</taxon>
    </lineage>
</organism>
<comment type="caution">
    <text evidence="2">The sequence shown here is derived from an EMBL/GenBank/DDBJ whole genome shotgun (WGS) entry which is preliminary data.</text>
</comment>
<dbReference type="RefSeq" id="WP_125009033.1">
    <property type="nucleotide sequence ID" value="NZ_BEXA01000010.1"/>
</dbReference>
<keyword evidence="3" id="KW-1185">Reference proteome</keyword>
<gene>
    <name evidence="2" type="ORF">NBRC111893_2554</name>
</gene>
<dbReference type="AlphaFoldDB" id="A0A401FQ34"/>